<dbReference type="InterPro" id="IPR036390">
    <property type="entry name" value="WH_DNA-bd_sf"/>
</dbReference>
<dbReference type="InterPro" id="IPR014757">
    <property type="entry name" value="Tscrpt_reg_IclR_C"/>
</dbReference>
<dbReference type="AlphaFoldDB" id="A0A4R5DQC1"/>
<evidence type="ECO:0000313" key="7">
    <source>
        <dbReference type="Proteomes" id="UP000294739"/>
    </source>
</evidence>
<name>A0A4R5DQC1_9ACTN</name>
<accession>A0A4R5DQC1</accession>
<feature type="domain" description="IclR-ED" evidence="5">
    <location>
        <begin position="104"/>
        <end position="282"/>
    </location>
</feature>
<dbReference type="InterPro" id="IPR029016">
    <property type="entry name" value="GAF-like_dom_sf"/>
</dbReference>
<dbReference type="PROSITE" id="PS51077">
    <property type="entry name" value="HTH_ICLR"/>
    <property type="match status" value="1"/>
</dbReference>
<dbReference type="Gene3D" id="3.30.450.40">
    <property type="match status" value="1"/>
</dbReference>
<evidence type="ECO:0000313" key="6">
    <source>
        <dbReference type="EMBL" id="TDE15847.1"/>
    </source>
</evidence>
<dbReference type="PANTHER" id="PTHR30136">
    <property type="entry name" value="HELIX-TURN-HELIX TRANSCRIPTIONAL REGULATOR, ICLR FAMILY"/>
    <property type="match status" value="1"/>
</dbReference>
<proteinExistence type="predicted"/>
<feature type="domain" description="HTH iclR-type" evidence="4">
    <location>
        <begin position="44"/>
        <end position="103"/>
    </location>
</feature>
<gene>
    <name evidence="6" type="ORF">E1269_00690</name>
</gene>
<sequence>MNMTFRFRAARGLDPAAGILAQSQDMEVDSHQVEAEEATQDGGVRSVRRALSLLSALGSDGRTLTELASAAGISLSTASRLLGTLRMADFVAQREDGAYVPGRELTSLLYATDPWAGIRSVAARATRTLRDQLDETAAFFVLTGNDCLCIESSESTRLVRRVCPPGERRPVYLGAAGKALLTFSATPPAGFGLRESDETFTTATGAVRTVAELRSELTEIAARGWSFSSHESTLESWAVAAPVRSGGTVIGVLTAVVPATRDGDDYVARVVAATVDAAAAVR</sequence>
<dbReference type="EMBL" id="SMKZ01000001">
    <property type="protein sequence ID" value="TDE15847.1"/>
    <property type="molecule type" value="Genomic_DNA"/>
</dbReference>
<evidence type="ECO:0000259" key="5">
    <source>
        <dbReference type="PROSITE" id="PS51078"/>
    </source>
</evidence>
<dbReference type="CDD" id="cd00090">
    <property type="entry name" value="HTH_ARSR"/>
    <property type="match status" value="1"/>
</dbReference>
<dbReference type="Gene3D" id="1.10.10.10">
    <property type="entry name" value="Winged helix-like DNA-binding domain superfamily/Winged helix DNA-binding domain"/>
    <property type="match status" value="1"/>
</dbReference>
<dbReference type="SUPFAM" id="SSF46785">
    <property type="entry name" value="Winged helix' DNA-binding domain"/>
    <property type="match status" value="1"/>
</dbReference>
<dbReference type="InterPro" id="IPR011991">
    <property type="entry name" value="ArsR-like_HTH"/>
</dbReference>
<keyword evidence="2" id="KW-0238">DNA-binding</keyword>
<keyword evidence="7" id="KW-1185">Reference proteome</keyword>
<dbReference type="GO" id="GO:0003700">
    <property type="term" value="F:DNA-binding transcription factor activity"/>
    <property type="evidence" value="ECO:0007669"/>
    <property type="project" value="TreeGrafter"/>
</dbReference>
<protein>
    <submittedName>
        <fullName evidence="6">IclR family transcriptional regulator</fullName>
    </submittedName>
</protein>
<evidence type="ECO:0000256" key="3">
    <source>
        <dbReference type="ARBA" id="ARBA00023163"/>
    </source>
</evidence>
<dbReference type="Pfam" id="PF01614">
    <property type="entry name" value="IclR_C"/>
    <property type="match status" value="1"/>
</dbReference>
<dbReference type="InParanoid" id="A0A4R5DQC1"/>
<dbReference type="Proteomes" id="UP000294739">
    <property type="component" value="Unassembled WGS sequence"/>
</dbReference>
<dbReference type="InterPro" id="IPR005471">
    <property type="entry name" value="Tscrpt_reg_IclR_N"/>
</dbReference>
<dbReference type="InterPro" id="IPR036388">
    <property type="entry name" value="WH-like_DNA-bd_sf"/>
</dbReference>
<dbReference type="GO" id="GO:0003677">
    <property type="term" value="F:DNA binding"/>
    <property type="evidence" value="ECO:0007669"/>
    <property type="project" value="UniProtKB-KW"/>
</dbReference>
<evidence type="ECO:0000256" key="2">
    <source>
        <dbReference type="ARBA" id="ARBA00023125"/>
    </source>
</evidence>
<dbReference type="InterPro" id="IPR050707">
    <property type="entry name" value="HTH_MetabolicPath_Reg"/>
</dbReference>
<comment type="caution">
    <text evidence="6">The sequence shown here is derived from an EMBL/GenBank/DDBJ whole genome shotgun (WGS) entry which is preliminary data.</text>
</comment>
<keyword evidence="1" id="KW-0805">Transcription regulation</keyword>
<dbReference type="SMART" id="SM00346">
    <property type="entry name" value="HTH_ICLR"/>
    <property type="match status" value="1"/>
</dbReference>
<dbReference type="GO" id="GO:0045892">
    <property type="term" value="P:negative regulation of DNA-templated transcription"/>
    <property type="evidence" value="ECO:0007669"/>
    <property type="project" value="TreeGrafter"/>
</dbReference>
<keyword evidence="3" id="KW-0804">Transcription</keyword>
<dbReference type="PANTHER" id="PTHR30136:SF35">
    <property type="entry name" value="HTH-TYPE TRANSCRIPTIONAL REGULATOR RV1719"/>
    <property type="match status" value="1"/>
</dbReference>
<dbReference type="Pfam" id="PF09339">
    <property type="entry name" value="HTH_IclR"/>
    <property type="match status" value="1"/>
</dbReference>
<organism evidence="6 7">
    <name type="scientific">Jiangella asiatica</name>
    <dbReference type="NCBI Taxonomy" id="2530372"/>
    <lineage>
        <taxon>Bacteria</taxon>
        <taxon>Bacillati</taxon>
        <taxon>Actinomycetota</taxon>
        <taxon>Actinomycetes</taxon>
        <taxon>Jiangellales</taxon>
        <taxon>Jiangellaceae</taxon>
        <taxon>Jiangella</taxon>
    </lineage>
</organism>
<evidence type="ECO:0000259" key="4">
    <source>
        <dbReference type="PROSITE" id="PS51077"/>
    </source>
</evidence>
<dbReference type="OrthoDB" id="8479143at2"/>
<evidence type="ECO:0000256" key="1">
    <source>
        <dbReference type="ARBA" id="ARBA00023015"/>
    </source>
</evidence>
<reference evidence="6 7" key="1">
    <citation type="submission" date="2019-03" db="EMBL/GenBank/DDBJ databases">
        <title>Draft genome sequences of novel Actinobacteria.</title>
        <authorList>
            <person name="Sahin N."/>
            <person name="Ay H."/>
            <person name="Saygin H."/>
        </authorList>
    </citation>
    <scope>NUCLEOTIDE SEQUENCE [LARGE SCALE GENOMIC DNA]</scope>
    <source>
        <strain evidence="6 7">5K138</strain>
    </source>
</reference>
<dbReference type="PROSITE" id="PS51078">
    <property type="entry name" value="ICLR_ED"/>
    <property type="match status" value="1"/>
</dbReference>
<dbReference type="SUPFAM" id="SSF55781">
    <property type="entry name" value="GAF domain-like"/>
    <property type="match status" value="1"/>
</dbReference>